<proteinExistence type="predicted"/>
<evidence type="ECO:0000313" key="1">
    <source>
        <dbReference type="EMBL" id="EAS02865.1"/>
    </source>
</evidence>
<reference evidence="2" key="1">
    <citation type="journal article" date="2006" name="PLoS Biol.">
        <title>Macronuclear genome sequence of the ciliate Tetrahymena thermophila, a model eukaryote.</title>
        <authorList>
            <person name="Eisen J.A."/>
            <person name="Coyne R.S."/>
            <person name="Wu M."/>
            <person name="Wu D."/>
            <person name="Thiagarajan M."/>
            <person name="Wortman J.R."/>
            <person name="Badger J.H."/>
            <person name="Ren Q."/>
            <person name="Amedeo P."/>
            <person name="Jones K.M."/>
            <person name="Tallon L.J."/>
            <person name="Delcher A.L."/>
            <person name="Salzberg S.L."/>
            <person name="Silva J.C."/>
            <person name="Haas B.J."/>
            <person name="Majoros W.H."/>
            <person name="Farzad M."/>
            <person name="Carlton J.M."/>
            <person name="Smith R.K. Jr."/>
            <person name="Garg J."/>
            <person name="Pearlman R.E."/>
            <person name="Karrer K.M."/>
            <person name="Sun L."/>
            <person name="Manning G."/>
            <person name="Elde N.C."/>
            <person name="Turkewitz A.P."/>
            <person name="Asai D.J."/>
            <person name="Wilkes D.E."/>
            <person name="Wang Y."/>
            <person name="Cai H."/>
            <person name="Collins K."/>
            <person name="Stewart B.A."/>
            <person name="Lee S.R."/>
            <person name="Wilamowska K."/>
            <person name="Weinberg Z."/>
            <person name="Ruzzo W.L."/>
            <person name="Wloga D."/>
            <person name="Gaertig J."/>
            <person name="Frankel J."/>
            <person name="Tsao C.-C."/>
            <person name="Gorovsky M.A."/>
            <person name="Keeling P.J."/>
            <person name="Waller R.F."/>
            <person name="Patron N.J."/>
            <person name="Cherry J.M."/>
            <person name="Stover N.A."/>
            <person name="Krieger C.J."/>
            <person name="del Toro C."/>
            <person name="Ryder H.F."/>
            <person name="Williamson S.C."/>
            <person name="Barbeau R.A."/>
            <person name="Hamilton E.P."/>
            <person name="Orias E."/>
        </authorList>
    </citation>
    <scope>NUCLEOTIDE SEQUENCE [LARGE SCALE GENOMIC DNA]</scope>
    <source>
        <strain evidence="2">SB210</strain>
    </source>
</reference>
<keyword evidence="2" id="KW-1185">Reference proteome</keyword>
<name>I7M9V1_TETTS</name>
<dbReference type="RefSeq" id="XP_001023110.1">
    <property type="nucleotide sequence ID" value="XM_001023110.1"/>
</dbReference>
<dbReference type="EMBL" id="GG662523">
    <property type="protein sequence ID" value="EAS02865.1"/>
    <property type="molecule type" value="Genomic_DNA"/>
</dbReference>
<dbReference type="GeneID" id="7835397"/>
<evidence type="ECO:0000313" key="2">
    <source>
        <dbReference type="Proteomes" id="UP000009168"/>
    </source>
</evidence>
<sequence length="155" mass="18076">MNFPNNSLEKGIRSTRNLYTFIPNQIEKKIIYLLSSSFKIISKFTERSNMLIDKSSCTNEKTKKNIFKIWFKIKKRILDNQLPTFELKKSYPFLLINLIIFKISLYQDPNKQNGICDSDKIISTLSKKEICKQGNRNNLNSKTIAALQYSLAIQN</sequence>
<dbReference type="AlphaFoldDB" id="I7M9V1"/>
<dbReference type="Proteomes" id="UP000009168">
    <property type="component" value="Unassembled WGS sequence"/>
</dbReference>
<gene>
    <name evidence="1" type="ORF">TTHERM_00353540</name>
</gene>
<dbReference type="KEGG" id="tet:TTHERM_00353540"/>
<accession>I7M9V1</accession>
<organism evidence="1 2">
    <name type="scientific">Tetrahymena thermophila (strain SB210)</name>
    <dbReference type="NCBI Taxonomy" id="312017"/>
    <lineage>
        <taxon>Eukaryota</taxon>
        <taxon>Sar</taxon>
        <taxon>Alveolata</taxon>
        <taxon>Ciliophora</taxon>
        <taxon>Intramacronucleata</taxon>
        <taxon>Oligohymenophorea</taxon>
        <taxon>Hymenostomatida</taxon>
        <taxon>Tetrahymenina</taxon>
        <taxon>Tetrahymenidae</taxon>
        <taxon>Tetrahymena</taxon>
    </lineage>
</organism>
<protein>
    <submittedName>
        <fullName evidence="1">Uncharacterized protein</fullName>
    </submittedName>
</protein>
<dbReference type="HOGENOM" id="CLU_1699094_0_0_1"/>
<dbReference type="InParanoid" id="I7M9V1"/>